<accession>A0ABW7YNF4</accession>
<feature type="domain" description="YspA cpYpsA-related SLOG" evidence="1">
    <location>
        <begin position="9"/>
        <end position="79"/>
    </location>
</feature>
<organism evidence="2 3">
    <name type="scientific">Nonomuraea typhae</name>
    <dbReference type="NCBI Taxonomy" id="2603600"/>
    <lineage>
        <taxon>Bacteria</taxon>
        <taxon>Bacillati</taxon>
        <taxon>Actinomycetota</taxon>
        <taxon>Actinomycetes</taxon>
        <taxon>Streptosporangiales</taxon>
        <taxon>Streptosporangiaceae</taxon>
        <taxon>Nonomuraea</taxon>
    </lineage>
</organism>
<reference evidence="2 3" key="1">
    <citation type="submission" date="2024-10" db="EMBL/GenBank/DDBJ databases">
        <title>The Natural Products Discovery Center: Release of the First 8490 Sequenced Strains for Exploring Actinobacteria Biosynthetic Diversity.</title>
        <authorList>
            <person name="Kalkreuter E."/>
            <person name="Kautsar S.A."/>
            <person name="Yang D."/>
            <person name="Bader C.D."/>
            <person name="Teijaro C.N."/>
            <person name="Fluegel L."/>
            <person name="Davis C.M."/>
            <person name="Simpson J.R."/>
            <person name="Lauterbach L."/>
            <person name="Steele A.D."/>
            <person name="Gui C."/>
            <person name="Meng S."/>
            <person name="Li G."/>
            <person name="Viehrig K."/>
            <person name="Ye F."/>
            <person name="Su P."/>
            <person name="Kiefer A.F."/>
            <person name="Nichols A."/>
            <person name="Cepeda A.J."/>
            <person name="Yan W."/>
            <person name="Fan B."/>
            <person name="Jiang Y."/>
            <person name="Adhikari A."/>
            <person name="Zheng C.-J."/>
            <person name="Schuster L."/>
            <person name="Cowan T.M."/>
            <person name="Smanski M.J."/>
            <person name="Chevrette M.G."/>
            <person name="De Carvalho L.P.S."/>
            <person name="Shen B."/>
        </authorList>
    </citation>
    <scope>NUCLEOTIDE SEQUENCE [LARGE SCALE GENOMIC DNA]</scope>
    <source>
        <strain evidence="2 3">NPDC050545</strain>
    </source>
</reference>
<evidence type="ECO:0000313" key="3">
    <source>
        <dbReference type="Proteomes" id="UP001612741"/>
    </source>
</evidence>
<keyword evidence="3" id="KW-1185">Reference proteome</keyword>
<evidence type="ECO:0000313" key="2">
    <source>
        <dbReference type="EMBL" id="MFI6496874.1"/>
    </source>
</evidence>
<dbReference type="RefSeq" id="WP_397079334.1">
    <property type="nucleotide sequence ID" value="NZ_JBITGY010000002.1"/>
</dbReference>
<evidence type="ECO:0000259" key="1">
    <source>
        <dbReference type="Pfam" id="PF10686"/>
    </source>
</evidence>
<dbReference type="EMBL" id="JBITGY010000002">
    <property type="protein sequence ID" value="MFI6496874.1"/>
    <property type="molecule type" value="Genomic_DNA"/>
</dbReference>
<dbReference type="InterPro" id="IPR019627">
    <property type="entry name" value="YAcAr"/>
</dbReference>
<comment type="caution">
    <text evidence="2">The sequence shown here is derived from an EMBL/GenBank/DDBJ whole genome shotgun (WGS) entry which is preliminary data.</text>
</comment>
<dbReference type="Proteomes" id="UP001612741">
    <property type="component" value="Unassembled WGS sequence"/>
</dbReference>
<protein>
    <submittedName>
        <fullName evidence="2">DUF2493 domain-containing protein</fullName>
    </submittedName>
</protein>
<sequence length="154" mass="16937">MPEGTRPFRVLVTGSRSWTDEGVIHDALSGLHFKHGSPITLVHGACPRGADAIADYWAELRNSGEFTPVIVERHPADWDAPCGPVCRTSHRRRRDDGSSYCPMAGLVRNQRMVDLGADVALAFIVDNSRGTADLIRRAEKAGIPVRRYERTTSG</sequence>
<proteinExistence type="predicted"/>
<gene>
    <name evidence="2" type="ORF">ACIBG2_05805</name>
</gene>
<dbReference type="Pfam" id="PF10686">
    <property type="entry name" value="YAcAr"/>
    <property type="match status" value="1"/>
</dbReference>
<name>A0ABW7YNF4_9ACTN</name>